<dbReference type="PANTHER" id="PTHR23130">
    <property type="entry name" value="CYTOCHROME B561 AND DOMON DOMAIN-CONTAINING PROTEIN"/>
    <property type="match status" value="1"/>
</dbReference>
<feature type="transmembrane region" description="Helical" evidence="9">
    <location>
        <begin position="260"/>
        <end position="278"/>
    </location>
</feature>
<dbReference type="InterPro" id="IPR006593">
    <property type="entry name" value="Cyt_b561/ferric_Rdtase_TM"/>
</dbReference>
<feature type="transmembrane region" description="Helical" evidence="9">
    <location>
        <begin position="362"/>
        <end position="383"/>
    </location>
</feature>
<dbReference type="FunCoup" id="A0A2K1JZD9">
    <property type="interactions" value="269"/>
</dbReference>
<dbReference type="InterPro" id="IPR045265">
    <property type="entry name" value="AIR12_DOMON"/>
</dbReference>
<evidence type="ECO:0000313" key="14">
    <source>
        <dbReference type="Proteomes" id="UP000006727"/>
    </source>
</evidence>
<dbReference type="EnsemblPlants" id="Pp3c10_17260V3.1">
    <property type="protein sequence ID" value="Pp3c10_17260V3.1"/>
    <property type="gene ID" value="Pp3c10_17260"/>
</dbReference>
<dbReference type="PROSITE" id="PS50939">
    <property type="entry name" value="CYTOCHROME_B561"/>
    <property type="match status" value="1"/>
</dbReference>
<evidence type="ECO:0000256" key="1">
    <source>
        <dbReference type="ARBA" id="ARBA00004370"/>
    </source>
</evidence>
<dbReference type="GeneID" id="112287341"/>
<organism evidence="12">
    <name type="scientific">Physcomitrium patens</name>
    <name type="common">Spreading-leaved earth moss</name>
    <name type="synonym">Physcomitrella patens</name>
    <dbReference type="NCBI Taxonomy" id="3218"/>
    <lineage>
        <taxon>Eukaryota</taxon>
        <taxon>Viridiplantae</taxon>
        <taxon>Streptophyta</taxon>
        <taxon>Embryophyta</taxon>
        <taxon>Bryophyta</taxon>
        <taxon>Bryophytina</taxon>
        <taxon>Bryopsida</taxon>
        <taxon>Funariidae</taxon>
        <taxon>Funariales</taxon>
        <taxon>Funariaceae</taxon>
        <taxon>Physcomitrium</taxon>
    </lineage>
</organism>
<protein>
    <recommendedName>
        <fullName evidence="8">Cytochrome b561 and DOMON domain-containing protein</fullName>
    </recommendedName>
</protein>
<dbReference type="AlphaFoldDB" id="A0A2K1JZD9"/>
<dbReference type="Pfam" id="PF04526">
    <property type="entry name" value="DUF568"/>
    <property type="match status" value="1"/>
</dbReference>
<evidence type="ECO:0000259" key="11">
    <source>
        <dbReference type="PROSITE" id="PS50939"/>
    </source>
</evidence>
<keyword evidence="2 8" id="KW-0813">Transport</keyword>
<dbReference type="OMA" id="FTHNQVY"/>
<proteinExistence type="predicted"/>
<dbReference type="InterPro" id="IPR005018">
    <property type="entry name" value="DOMON_domain"/>
</dbReference>
<comment type="cofactor">
    <cofactor evidence="8">
        <name>heme b</name>
        <dbReference type="ChEBI" id="CHEBI:60344"/>
    </cofactor>
    <text evidence="8">Binds 2 heme b groups non-covalently.</text>
</comment>
<dbReference type="Pfam" id="PF03188">
    <property type="entry name" value="Cytochrom_B561"/>
    <property type="match status" value="1"/>
</dbReference>
<reference evidence="13" key="3">
    <citation type="submission" date="2020-12" db="UniProtKB">
        <authorList>
            <consortium name="EnsemblPlants"/>
        </authorList>
    </citation>
    <scope>IDENTIFICATION</scope>
</reference>
<feature type="transmembrane region" description="Helical" evidence="9">
    <location>
        <begin position="332"/>
        <end position="350"/>
    </location>
</feature>
<dbReference type="RefSeq" id="XP_024386018.1">
    <property type="nucleotide sequence ID" value="XM_024530250.2"/>
</dbReference>
<keyword evidence="7 8" id="KW-0472">Membrane</keyword>
<sequence>MQDGAPYLNCLSPPDKGHLCRIYWFAIYNVEVGEEPLRRKGLWRLSTMSSIWKWIVVTAILCLVQEASCTYQCGKGITPKIYSECKMLPSLGASFAWTFNRSAYSMDFAFTEDLEDPSGWVAWGINPDGAQMVGTQALAAFSNTSGVYTMRTYNVTGPVKNNERLLVPGTVSVNYSNYSVVVVQTTVTIAGTVLLKSGQSTSLNLVWNRGPQVQTTTSALMSHSVSNNENLMSTLRFDVGTGESMGGGEIPNKRLKDIHGIINAISWGILLPIGLLAARYLRPFNFADPAWFYIHAFCQITGYAGGTAGWILGLRLQKLANPIKYYHRNLGIAVWALATLQILAATLLRPKPKTKGRPLWNVIHHTLGFLIVILGVVNIFEGIDLLGVENWKRVYITILICIGLVAVVLELINWFFWMQKKERRHKHSVLVGDT</sequence>
<dbReference type="Gramene" id="Pp3c10_17260V3.1">
    <property type="protein sequence ID" value="Pp3c10_17260V3.1"/>
    <property type="gene ID" value="Pp3c10_17260"/>
</dbReference>
<dbReference type="EMBL" id="ABEU02000010">
    <property type="protein sequence ID" value="PNR46892.1"/>
    <property type="molecule type" value="Genomic_DNA"/>
</dbReference>
<keyword evidence="4" id="KW-0732">Signal</keyword>
<evidence type="ECO:0000313" key="12">
    <source>
        <dbReference type="EMBL" id="PNR46892.1"/>
    </source>
</evidence>
<dbReference type="KEGG" id="ppp:112287341"/>
<keyword evidence="5 8" id="KW-0249">Electron transport</keyword>
<gene>
    <name evidence="13" type="primary">LOC112287341</name>
    <name evidence="12" type="ORF">PHYPA_014012</name>
</gene>
<evidence type="ECO:0000256" key="5">
    <source>
        <dbReference type="ARBA" id="ARBA00022982"/>
    </source>
</evidence>
<dbReference type="SMART" id="SM00665">
    <property type="entry name" value="B561"/>
    <property type="match status" value="1"/>
</dbReference>
<dbReference type="Gene3D" id="1.20.120.1770">
    <property type="match status" value="1"/>
</dbReference>
<dbReference type="PROSITE" id="PS50836">
    <property type="entry name" value="DOMON"/>
    <property type="match status" value="1"/>
</dbReference>
<name>A0A2K1JZD9_PHYPA</name>
<evidence type="ECO:0000256" key="6">
    <source>
        <dbReference type="ARBA" id="ARBA00022989"/>
    </source>
</evidence>
<evidence type="ECO:0000313" key="13">
    <source>
        <dbReference type="EnsemblPlants" id="Pp3c10_17260V3.1"/>
    </source>
</evidence>
<feature type="domain" description="Cytochrome b561" evidence="11">
    <location>
        <begin position="221"/>
        <end position="418"/>
    </location>
</feature>
<keyword evidence="6 9" id="KW-1133">Transmembrane helix</keyword>
<keyword evidence="14" id="KW-1185">Reference proteome</keyword>
<evidence type="ECO:0000256" key="9">
    <source>
        <dbReference type="SAM" id="Phobius"/>
    </source>
</evidence>
<dbReference type="GO" id="GO:0016020">
    <property type="term" value="C:membrane"/>
    <property type="evidence" value="ECO:0007669"/>
    <property type="project" value="UniProtKB-SubCell"/>
</dbReference>
<dbReference type="Proteomes" id="UP000006727">
    <property type="component" value="Chromosome 10"/>
</dbReference>
<reference evidence="12 14" key="2">
    <citation type="journal article" date="2018" name="Plant J.">
        <title>The Physcomitrella patens chromosome-scale assembly reveals moss genome structure and evolution.</title>
        <authorList>
            <person name="Lang D."/>
            <person name="Ullrich K.K."/>
            <person name="Murat F."/>
            <person name="Fuchs J."/>
            <person name="Jenkins J."/>
            <person name="Haas F.B."/>
            <person name="Piednoel M."/>
            <person name="Gundlach H."/>
            <person name="Van Bel M."/>
            <person name="Meyberg R."/>
            <person name="Vives C."/>
            <person name="Morata J."/>
            <person name="Symeonidi A."/>
            <person name="Hiss M."/>
            <person name="Muchero W."/>
            <person name="Kamisugi Y."/>
            <person name="Saleh O."/>
            <person name="Blanc G."/>
            <person name="Decker E.L."/>
            <person name="van Gessel N."/>
            <person name="Grimwood J."/>
            <person name="Hayes R.D."/>
            <person name="Graham S.W."/>
            <person name="Gunter L.E."/>
            <person name="McDaniel S.F."/>
            <person name="Hoernstein S.N.W."/>
            <person name="Larsson A."/>
            <person name="Li F.W."/>
            <person name="Perroud P.F."/>
            <person name="Phillips J."/>
            <person name="Ranjan P."/>
            <person name="Rokshar D.S."/>
            <person name="Rothfels C.J."/>
            <person name="Schneider L."/>
            <person name="Shu S."/>
            <person name="Stevenson D.W."/>
            <person name="Thummler F."/>
            <person name="Tillich M."/>
            <person name="Villarreal Aguilar J.C."/>
            <person name="Widiez T."/>
            <person name="Wong G.K."/>
            <person name="Wymore A."/>
            <person name="Zhang Y."/>
            <person name="Zimmer A.D."/>
            <person name="Quatrano R.S."/>
            <person name="Mayer K.F.X."/>
            <person name="Goodstein D."/>
            <person name="Casacuberta J.M."/>
            <person name="Vandepoele K."/>
            <person name="Reski R."/>
            <person name="Cuming A.C."/>
            <person name="Tuskan G.A."/>
            <person name="Maumus F."/>
            <person name="Salse J."/>
            <person name="Schmutz J."/>
            <person name="Rensing S.A."/>
        </authorList>
    </citation>
    <scope>NUCLEOTIDE SEQUENCE [LARGE SCALE GENOMIC DNA]</scope>
    <source>
        <strain evidence="13 14">cv. Gransden 2004</strain>
    </source>
</reference>
<dbReference type="PANTHER" id="PTHR23130:SF199">
    <property type="entry name" value="CYTOCHROME B561 AND DOMON DOMAIN-CONTAINING PROTEIN"/>
    <property type="match status" value="1"/>
</dbReference>
<dbReference type="PIRSF" id="PIRSF037471">
    <property type="entry name" value="UCP037471"/>
    <property type="match status" value="1"/>
</dbReference>
<dbReference type="OrthoDB" id="2419613at2759"/>
<reference evidence="12 14" key="1">
    <citation type="journal article" date="2008" name="Science">
        <title>The Physcomitrella genome reveals evolutionary insights into the conquest of land by plants.</title>
        <authorList>
            <person name="Rensing S."/>
            <person name="Lang D."/>
            <person name="Zimmer A."/>
            <person name="Terry A."/>
            <person name="Salamov A."/>
            <person name="Shapiro H."/>
            <person name="Nishiyama T."/>
            <person name="Perroud P.-F."/>
            <person name="Lindquist E."/>
            <person name="Kamisugi Y."/>
            <person name="Tanahashi T."/>
            <person name="Sakakibara K."/>
            <person name="Fujita T."/>
            <person name="Oishi K."/>
            <person name="Shin-I T."/>
            <person name="Kuroki Y."/>
            <person name="Toyoda A."/>
            <person name="Suzuki Y."/>
            <person name="Hashimoto A."/>
            <person name="Yamaguchi K."/>
            <person name="Sugano A."/>
            <person name="Kohara Y."/>
            <person name="Fujiyama A."/>
            <person name="Anterola A."/>
            <person name="Aoki S."/>
            <person name="Ashton N."/>
            <person name="Barbazuk W.B."/>
            <person name="Barker E."/>
            <person name="Bennetzen J."/>
            <person name="Bezanilla M."/>
            <person name="Blankenship R."/>
            <person name="Cho S.H."/>
            <person name="Dutcher S."/>
            <person name="Estelle M."/>
            <person name="Fawcett J.A."/>
            <person name="Gundlach H."/>
            <person name="Hanada K."/>
            <person name="Heyl A."/>
            <person name="Hicks K.A."/>
            <person name="Hugh J."/>
            <person name="Lohr M."/>
            <person name="Mayer K."/>
            <person name="Melkozernov A."/>
            <person name="Murata T."/>
            <person name="Nelson D."/>
            <person name="Pils B."/>
            <person name="Prigge M."/>
            <person name="Reiss B."/>
            <person name="Renner T."/>
            <person name="Rombauts S."/>
            <person name="Rushton P."/>
            <person name="Sanderfoot A."/>
            <person name="Schween G."/>
            <person name="Shiu S.-H."/>
            <person name="Stueber K."/>
            <person name="Theodoulou F.L."/>
            <person name="Tu H."/>
            <person name="Van de Peer Y."/>
            <person name="Verrier P.J."/>
            <person name="Waters E."/>
            <person name="Wood A."/>
            <person name="Yang L."/>
            <person name="Cove D."/>
            <person name="Cuming A."/>
            <person name="Hasebe M."/>
            <person name="Lucas S."/>
            <person name="Mishler D.B."/>
            <person name="Reski R."/>
            <person name="Grigoriev I."/>
            <person name="Quatrano R.S."/>
            <person name="Boore J.L."/>
        </authorList>
    </citation>
    <scope>NUCLEOTIDE SEQUENCE [LARGE SCALE GENOMIC DNA]</scope>
    <source>
        <strain evidence="13 14">cv. Gransden 2004</strain>
    </source>
</reference>
<feature type="transmembrane region" description="Helical" evidence="9">
    <location>
        <begin position="395"/>
        <end position="417"/>
    </location>
</feature>
<comment type="subcellular location">
    <subcellularLocation>
        <location evidence="1">Membrane</location>
    </subcellularLocation>
</comment>
<feature type="transmembrane region" description="Helical" evidence="9">
    <location>
        <begin position="290"/>
        <end position="312"/>
    </location>
</feature>
<evidence type="ECO:0000256" key="2">
    <source>
        <dbReference type="ARBA" id="ARBA00022448"/>
    </source>
</evidence>
<dbReference type="STRING" id="3218.A0A2K1JZD9"/>
<dbReference type="PaxDb" id="3218-PP1S381_1V6.1"/>
<evidence type="ECO:0000256" key="3">
    <source>
        <dbReference type="ARBA" id="ARBA00022692"/>
    </source>
</evidence>
<dbReference type="Gramene" id="Pp3c10_17260V3.4">
    <property type="protein sequence ID" value="Pp3c10_17260V3.4"/>
    <property type="gene ID" value="Pp3c10_17260"/>
</dbReference>
<evidence type="ECO:0000259" key="10">
    <source>
        <dbReference type="PROSITE" id="PS50836"/>
    </source>
</evidence>
<dbReference type="CDD" id="cd08760">
    <property type="entry name" value="Cyt_b561_FRRS1_like"/>
    <property type="match status" value="1"/>
</dbReference>
<keyword evidence="3 9" id="KW-0812">Transmembrane</keyword>
<dbReference type="CDD" id="cd09629">
    <property type="entry name" value="DOMON_CIL1_like"/>
    <property type="match status" value="1"/>
</dbReference>
<evidence type="ECO:0000256" key="8">
    <source>
        <dbReference type="PIRNR" id="PIRNR037471"/>
    </source>
</evidence>
<dbReference type="EnsemblPlants" id="Pp3c10_17260V3.4">
    <property type="protein sequence ID" value="Pp3c10_17260V3.4"/>
    <property type="gene ID" value="Pp3c10_17260"/>
</dbReference>
<evidence type="ECO:0000256" key="4">
    <source>
        <dbReference type="ARBA" id="ARBA00022729"/>
    </source>
</evidence>
<dbReference type="InterPro" id="IPR017214">
    <property type="entry name" value="UCP037471"/>
</dbReference>
<accession>A0A2K1JZD9</accession>
<feature type="domain" description="DOMON" evidence="10">
    <location>
        <begin position="91"/>
        <end position="210"/>
    </location>
</feature>
<evidence type="ECO:0000256" key="7">
    <source>
        <dbReference type="ARBA" id="ARBA00023136"/>
    </source>
</evidence>